<protein>
    <submittedName>
        <fullName evidence="4">HigA family addiction module antitoxin</fullName>
    </submittedName>
</protein>
<sequence>MNNAVSKPRRGRPSKKPLDENRIPLPGDIIISRFIKPRNITQKEVAEGLGIPLVCFSAMLGGRIRISAEYALRLSLYFGLPVQFWLGLQSDYDERALTPKQIEEIKAQVKPNYEERM</sequence>
<evidence type="ECO:0000256" key="2">
    <source>
        <dbReference type="SAM" id="MobiDB-lite"/>
    </source>
</evidence>
<comment type="caution">
    <text evidence="4">The sequence shown here is derived from an EMBL/GenBank/DDBJ whole genome shotgun (WGS) entry which is preliminary data.</text>
</comment>
<feature type="region of interest" description="Disordered" evidence="2">
    <location>
        <begin position="1"/>
        <end position="21"/>
    </location>
</feature>
<name>A0ABU4WHW2_9BACT</name>
<dbReference type="Gene3D" id="1.10.260.40">
    <property type="entry name" value="lambda repressor-like DNA-binding domains"/>
    <property type="match status" value="1"/>
</dbReference>
<keyword evidence="5" id="KW-1185">Reference proteome</keyword>
<accession>A0ABU4WHW2</accession>
<dbReference type="InterPro" id="IPR013430">
    <property type="entry name" value="Toxin_antidote_HigA"/>
</dbReference>
<dbReference type="PANTHER" id="PTHR36924:SF1">
    <property type="entry name" value="ANTITOXIN HIGA-1"/>
    <property type="match status" value="1"/>
</dbReference>
<dbReference type="CDD" id="cd00093">
    <property type="entry name" value="HTH_XRE"/>
    <property type="match status" value="1"/>
</dbReference>
<reference evidence="4 5" key="1">
    <citation type="submission" date="2022-03" db="EMBL/GenBank/DDBJ databases">
        <title>Novel taxa within the pig intestine.</title>
        <authorList>
            <person name="Wylensek D."/>
            <person name="Bishof K."/>
            <person name="Afrizal A."/>
            <person name="Clavel T."/>
        </authorList>
    </citation>
    <scope>NUCLEOTIDE SEQUENCE [LARGE SCALE GENOMIC DNA]</scope>
    <source>
        <strain evidence="4 5">CLA-KB-P66</strain>
    </source>
</reference>
<gene>
    <name evidence="4" type="ORF">MOX91_08180</name>
</gene>
<dbReference type="SUPFAM" id="SSF47413">
    <property type="entry name" value="lambda repressor-like DNA-binding domains"/>
    <property type="match status" value="1"/>
</dbReference>
<evidence type="ECO:0000313" key="5">
    <source>
        <dbReference type="Proteomes" id="UP001275932"/>
    </source>
</evidence>
<dbReference type="InterPro" id="IPR010982">
    <property type="entry name" value="Lambda_DNA-bd_dom_sf"/>
</dbReference>
<dbReference type="RefSeq" id="WP_370397602.1">
    <property type="nucleotide sequence ID" value="NZ_JALBUT010000009.1"/>
</dbReference>
<feature type="domain" description="HTH cro/C1-type" evidence="3">
    <location>
        <begin position="31"/>
        <end position="85"/>
    </location>
</feature>
<dbReference type="Proteomes" id="UP001275932">
    <property type="component" value="Unassembled WGS sequence"/>
</dbReference>
<evidence type="ECO:0000256" key="1">
    <source>
        <dbReference type="ARBA" id="ARBA00023125"/>
    </source>
</evidence>
<organism evidence="4 5">
    <name type="scientific">Intestinicryptomonas porci</name>
    <dbReference type="NCBI Taxonomy" id="2926320"/>
    <lineage>
        <taxon>Bacteria</taxon>
        <taxon>Pseudomonadati</taxon>
        <taxon>Verrucomicrobiota</taxon>
        <taxon>Opitutia</taxon>
        <taxon>Opitutales</taxon>
        <taxon>Intestinicryptomonaceae</taxon>
        <taxon>Intestinicryptomonas</taxon>
    </lineage>
</organism>
<evidence type="ECO:0000313" key="4">
    <source>
        <dbReference type="EMBL" id="MDX8416149.1"/>
    </source>
</evidence>
<proteinExistence type="predicted"/>
<evidence type="ECO:0000259" key="3">
    <source>
        <dbReference type="PROSITE" id="PS50943"/>
    </source>
</evidence>
<dbReference type="PANTHER" id="PTHR36924">
    <property type="entry name" value="ANTITOXIN HIGA-1"/>
    <property type="match status" value="1"/>
</dbReference>
<dbReference type="NCBIfam" id="TIGR02607">
    <property type="entry name" value="antidote_HigA"/>
    <property type="match status" value="1"/>
</dbReference>
<dbReference type="PROSITE" id="PS50943">
    <property type="entry name" value="HTH_CROC1"/>
    <property type="match status" value="1"/>
</dbReference>
<dbReference type="SMART" id="SM00530">
    <property type="entry name" value="HTH_XRE"/>
    <property type="match status" value="1"/>
</dbReference>
<keyword evidence="1" id="KW-0238">DNA-binding</keyword>
<dbReference type="EMBL" id="JALBUT010000009">
    <property type="protein sequence ID" value="MDX8416149.1"/>
    <property type="molecule type" value="Genomic_DNA"/>
</dbReference>
<dbReference type="InterPro" id="IPR001387">
    <property type="entry name" value="Cro/C1-type_HTH"/>
</dbReference>